<dbReference type="InterPro" id="IPR027417">
    <property type="entry name" value="P-loop_NTPase"/>
</dbReference>
<evidence type="ECO:0000256" key="7">
    <source>
        <dbReference type="ARBA" id="ARBA00022989"/>
    </source>
</evidence>
<dbReference type="Pfam" id="PF00005">
    <property type="entry name" value="ABC_tran"/>
    <property type="match status" value="1"/>
</dbReference>
<dbReference type="EMBL" id="LNQE01001705">
    <property type="protein sequence ID" value="KUG14081.1"/>
    <property type="molecule type" value="Genomic_DNA"/>
</dbReference>
<dbReference type="Gene3D" id="1.20.1560.10">
    <property type="entry name" value="ABC transporter type 1, transmembrane domain"/>
    <property type="match status" value="1"/>
</dbReference>
<organism evidence="12">
    <name type="scientific">hydrocarbon metagenome</name>
    <dbReference type="NCBI Taxonomy" id="938273"/>
    <lineage>
        <taxon>unclassified sequences</taxon>
        <taxon>metagenomes</taxon>
        <taxon>ecological metagenomes</taxon>
    </lineage>
</organism>
<feature type="transmembrane region" description="Helical" evidence="9">
    <location>
        <begin position="288"/>
        <end position="309"/>
    </location>
</feature>
<feature type="transmembrane region" description="Helical" evidence="9">
    <location>
        <begin position="32"/>
        <end position="53"/>
    </location>
</feature>
<accession>A0A0W8EZS4</accession>
<dbReference type="SUPFAM" id="SSF52540">
    <property type="entry name" value="P-loop containing nucleoside triphosphate hydrolases"/>
    <property type="match status" value="1"/>
</dbReference>
<feature type="transmembrane region" description="Helical" evidence="9">
    <location>
        <begin position="168"/>
        <end position="191"/>
    </location>
</feature>
<evidence type="ECO:0000256" key="4">
    <source>
        <dbReference type="ARBA" id="ARBA00022692"/>
    </source>
</evidence>
<dbReference type="InterPro" id="IPR036640">
    <property type="entry name" value="ABC1_TM_sf"/>
</dbReference>
<dbReference type="InterPro" id="IPR003439">
    <property type="entry name" value="ABC_transporter-like_ATP-bd"/>
</dbReference>
<evidence type="ECO:0000256" key="9">
    <source>
        <dbReference type="SAM" id="Phobius"/>
    </source>
</evidence>
<sequence>MTRYIPSEGQGHKASTYSWKDLLFFIPFFKPYTAAIAVILVLTALKSLFTAFIPYTSKILIDSVFGNTPVQIPETLTGPFSQMVNQVVTFMGSSLTSFILVVLIVGLAIGILDIIRTFLTIQVREGFVVSLRTALYSHVLFVPIRFFRSERTGSIISRVSSDTAQLQGMVLTQFPQITSSVFTLVFTLGAMILISPYLTLVFIAVIPFIAGINYLISGKIRRLTYLELERLSDIFARMGDTIAGIETVKSHGAEYREAEDIAAQVRELGDTRIGNSLVSALGEKSRSLFEGAAILIILWVGGTMVIGGRMSLGDFVAFMVYLPILGASLQIMLSFPLDMQRIIAAAGRVKELFAIAREYELHDHDLLPDYQIRGEIIFDHLSFAYDPRRKILDDITLRIRPGEIIGIIGETGAGKTTLTQLILRFYTPMNGRILLDGMDISTIRHDHIRTLIAFVSQDLFLFHDSIRNNIRYSVPHATDEEIITAAQAAQLHETILQFPDGYDTIVGERGLQLSAGQRQRISLARAFLRNAPVMIMDEPSSALDQETEYRLLSTLARQAHGKTVLIITHRESILQVCDRVLRLIDGKLVEEENHQRTII</sequence>
<evidence type="ECO:0000256" key="2">
    <source>
        <dbReference type="ARBA" id="ARBA00022448"/>
    </source>
</evidence>
<feature type="domain" description="ABC transmembrane type-1" evidence="11">
    <location>
        <begin position="37"/>
        <end position="341"/>
    </location>
</feature>
<dbReference type="PROSITE" id="PS50929">
    <property type="entry name" value="ABC_TM1F"/>
    <property type="match status" value="1"/>
</dbReference>
<evidence type="ECO:0000256" key="5">
    <source>
        <dbReference type="ARBA" id="ARBA00022741"/>
    </source>
</evidence>
<dbReference type="InterPro" id="IPR011527">
    <property type="entry name" value="ABC1_TM_dom"/>
</dbReference>
<keyword evidence="4 9" id="KW-0812">Transmembrane</keyword>
<dbReference type="GO" id="GO:0016887">
    <property type="term" value="F:ATP hydrolysis activity"/>
    <property type="evidence" value="ECO:0007669"/>
    <property type="project" value="InterPro"/>
</dbReference>
<protein>
    <recommendedName>
        <fullName evidence="13">Lipid a export atp-binding/permease protein msba</fullName>
    </recommendedName>
</protein>
<feature type="domain" description="ABC transporter" evidence="10">
    <location>
        <begin position="376"/>
        <end position="599"/>
    </location>
</feature>
<proteinExistence type="predicted"/>
<feature type="transmembrane region" description="Helical" evidence="9">
    <location>
        <begin position="95"/>
        <end position="115"/>
    </location>
</feature>
<keyword evidence="8 9" id="KW-0472">Membrane</keyword>
<evidence type="ECO:0000259" key="11">
    <source>
        <dbReference type="PROSITE" id="PS50929"/>
    </source>
</evidence>
<evidence type="ECO:0000256" key="3">
    <source>
        <dbReference type="ARBA" id="ARBA00022475"/>
    </source>
</evidence>
<dbReference type="CDD" id="cd07346">
    <property type="entry name" value="ABC_6TM_exporters"/>
    <property type="match status" value="1"/>
</dbReference>
<dbReference type="GO" id="GO:0015421">
    <property type="term" value="F:ABC-type oligopeptide transporter activity"/>
    <property type="evidence" value="ECO:0007669"/>
    <property type="project" value="TreeGrafter"/>
</dbReference>
<dbReference type="FunFam" id="3.40.50.300:FF:000299">
    <property type="entry name" value="ABC transporter ATP-binding protein/permease"/>
    <property type="match status" value="1"/>
</dbReference>
<dbReference type="GO" id="GO:0005524">
    <property type="term" value="F:ATP binding"/>
    <property type="evidence" value="ECO:0007669"/>
    <property type="project" value="UniProtKB-KW"/>
</dbReference>
<dbReference type="PANTHER" id="PTHR43394">
    <property type="entry name" value="ATP-DEPENDENT PERMEASE MDL1, MITOCHONDRIAL"/>
    <property type="match status" value="1"/>
</dbReference>
<dbReference type="SMART" id="SM00382">
    <property type="entry name" value="AAA"/>
    <property type="match status" value="1"/>
</dbReference>
<gene>
    <name evidence="12" type="ORF">ASZ90_016292</name>
</gene>
<keyword evidence="2" id="KW-0813">Transport</keyword>
<name>A0A0W8EZS4_9ZZZZ</name>
<dbReference type="InterPro" id="IPR003593">
    <property type="entry name" value="AAA+_ATPase"/>
</dbReference>
<reference evidence="12" key="1">
    <citation type="journal article" date="2015" name="Proc. Natl. Acad. Sci. U.S.A.">
        <title>Networks of energetic and metabolic interactions define dynamics in microbial communities.</title>
        <authorList>
            <person name="Embree M."/>
            <person name="Liu J.K."/>
            <person name="Al-Bassam M.M."/>
            <person name="Zengler K."/>
        </authorList>
    </citation>
    <scope>NUCLEOTIDE SEQUENCE</scope>
</reference>
<keyword evidence="5" id="KW-0547">Nucleotide-binding</keyword>
<dbReference type="Pfam" id="PF00664">
    <property type="entry name" value="ABC_membrane"/>
    <property type="match status" value="1"/>
</dbReference>
<keyword evidence="7 9" id="KW-1133">Transmembrane helix</keyword>
<evidence type="ECO:0008006" key="13">
    <source>
        <dbReference type="Google" id="ProtNLM"/>
    </source>
</evidence>
<comment type="subcellular location">
    <subcellularLocation>
        <location evidence="1">Cell membrane</location>
        <topology evidence="1">Multi-pass membrane protein</topology>
    </subcellularLocation>
</comment>
<keyword evidence="6" id="KW-0067">ATP-binding</keyword>
<evidence type="ECO:0000256" key="8">
    <source>
        <dbReference type="ARBA" id="ARBA00023136"/>
    </source>
</evidence>
<evidence type="ECO:0000259" key="10">
    <source>
        <dbReference type="PROSITE" id="PS50893"/>
    </source>
</evidence>
<dbReference type="InterPro" id="IPR039421">
    <property type="entry name" value="Type_1_exporter"/>
</dbReference>
<comment type="caution">
    <text evidence="12">The sequence shown here is derived from an EMBL/GenBank/DDBJ whole genome shotgun (WGS) entry which is preliminary data.</text>
</comment>
<feature type="transmembrane region" description="Helical" evidence="9">
    <location>
        <begin position="197"/>
        <end position="216"/>
    </location>
</feature>
<dbReference type="AlphaFoldDB" id="A0A0W8EZS4"/>
<evidence type="ECO:0000256" key="6">
    <source>
        <dbReference type="ARBA" id="ARBA00022840"/>
    </source>
</evidence>
<dbReference type="GO" id="GO:0005886">
    <property type="term" value="C:plasma membrane"/>
    <property type="evidence" value="ECO:0007669"/>
    <property type="project" value="UniProtKB-SubCell"/>
</dbReference>
<keyword evidence="3" id="KW-1003">Cell membrane</keyword>
<feature type="transmembrane region" description="Helical" evidence="9">
    <location>
        <begin position="315"/>
        <end position="335"/>
    </location>
</feature>
<dbReference type="InterPro" id="IPR017871">
    <property type="entry name" value="ABC_transporter-like_CS"/>
</dbReference>
<dbReference type="PANTHER" id="PTHR43394:SF1">
    <property type="entry name" value="ATP-BINDING CASSETTE SUB-FAMILY B MEMBER 10, MITOCHONDRIAL"/>
    <property type="match status" value="1"/>
</dbReference>
<dbReference type="Gene3D" id="3.40.50.300">
    <property type="entry name" value="P-loop containing nucleotide triphosphate hydrolases"/>
    <property type="match status" value="1"/>
</dbReference>
<dbReference type="PROSITE" id="PS50893">
    <property type="entry name" value="ABC_TRANSPORTER_2"/>
    <property type="match status" value="1"/>
</dbReference>
<evidence type="ECO:0000256" key="1">
    <source>
        <dbReference type="ARBA" id="ARBA00004651"/>
    </source>
</evidence>
<dbReference type="SUPFAM" id="SSF90123">
    <property type="entry name" value="ABC transporter transmembrane region"/>
    <property type="match status" value="1"/>
</dbReference>
<dbReference type="PROSITE" id="PS00211">
    <property type="entry name" value="ABC_TRANSPORTER_1"/>
    <property type="match status" value="1"/>
</dbReference>
<evidence type="ECO:0000313" key="12">
    <source>
        <dbReference type="EMBL" id="KUG14081.1"/>
    </source>
</evidence>